<name>A0A5Q2WF09_9CAUD</name>
<reference evidence="1 2" key="1">
    <citation type="submission" date="2019-10" db="EMBL/GenBank/DDBJ databases">
        <authorList>
            <person name="Almail A."/>
            <person name="Birks A.L."/>
            <person name="Blum S.J."/>
            <person name="Brinkman A.K."/>
            <person name="Buren B.P."/>
            <person name="Garwood K.M."/>
            <person name="Jansen J.R."/>
            <person name="Meyer S.D."/>
            <person name="Muyskens H.M."/>
            <person name="Pavich L.R."/>
            <person name="Post S.M."/>
            <person name="Verbrugge C.J."/>
            <person name="Wagner E.A."/>
            <person name="Tolsma S."/>
            <person name="Caruso S.M."/>
            <person name="Garlena R.A."/>
            <person name="Russell D.A."/>
            <person name="Pope W.H."/>
            <person name="Jacobs-Se D."/>
            <person name="Hatfull G.F."/>
        </authorList>
    </citation>
    <scope>NUCLEOTIDE SEQUENCE [LARGE SCALE GENOMIC DNA]</scope>
</reference>
<evidence type="ECO:0000313" key="2">
    <source>
        <dbReference type="Proteomes" id="UP000394672"/>
    </source>
</evidence>
<evidence type="ECO:0000313" key="1">
    <source>
        <dbReference type="EMBL" id="QGH75087.1"/>
    </source>
</evidence>
<organism evidence="1 2">
    <name type="scientific">Microbacterium phage Klimt</name>
    <dbReference type="NCBI Taxonomy" id="2664222"/>
    <lineage>
        <taxon>Viruses</taxon>
        <taxon>Duplodnaviria</taxon>
        <taxon>Heunggongvirae</taxon>
        <taxon>Uroviricota</taxon>
        <taxon>Caudoviricetes</taxon>
        <taxon>Ilzatvirus</taxon>
        <taxon>Ilzatvirus ilzat</taxon>
    </lineage>
</organism>
<sequence>MRPHQAGSKRRCVGSLFQVRFLVIHASSTT</sequence>
<accession>A0A5Q2WF09</accession>
<dbReference type="Proteomes" id="UP000394672">
    <property type="component" value="Segment"/>
</dbReference>
<gene>
    <name evidence="1" type="primary">39</name>
    <name evidence="1" type="ORF">SEA_KLIMT_39</name>
</gene>
<dbReference type="EMBL" id="MN617840">
    <property type="protein sequence ID" value="QGH75087.1"/>
    <property type="molecule type" value="Genomic_DNA"/>
</dbReference>
<proteinExistence type="predicted"/>
<protein>
    <submittedName>
        <fullName evidence="1">Uncharacterized protein</fullName>
    </submittedName>
</protein>